<evidence type="ECO:0000313" key="2">
    <source>
        <dbReference type="EMBL" id="CDZ92598.1"/>
    </source>
</evidence>
<evidence type="ECO:0000259" key="1">
    <source>
        <dbReference type="SMART" id="SM00347"/>
    </source>
</evidence>
<dbReference type="InterPro" id="IPR039422">
    <property type="entry name" value="MarR/SlyA-like"/>
</dbReference>
<accession>A0A098BV41</accession>
<dbReference type="RefSeq" id="WP_040275843.1">
    <property type="nucleotide sequence ID" value="NZ_CP145319.1"/>
</dbReference>
<dbReference type="InterPro" id="IPR000835">
    <property type="entry name" value="HTH_MarR-typ"/>
</dbReference>
<dbReference type="eggNOG" id="COG1846">
    <property type="taxonomic scope" value="Bacteria"/>
</dbReference>
<dbReference type="OrthoDB" id="4485201at2"/>
<feature type="domain" description="HTH marR-type" evidence="1">
    <location>
        <begin position="34"/>
        <end position="133"/>
    </location>
</feature>
<dbReference type="GO" id="GO:0006950">
    <property type="term" value="P:response to stress"/>
    <property type="evidence" value="ECO:0007669"/>
    <property type="project" value="TreeGrafter"/>
</dbReference>
<dbReference type="InterPro" id="IPR036390">
    <property type="entry name" value="WH_DNA-bd_sf"/>
</dbReference>
<protein>
    <submittedName>
        <fullName evidence="2">Marr family transcriptional regulator</fullName>
    </submittedName>
</protein>
<dbReference type="EMBL" id="CCSD01000112">
    <property type="protein sequence ID" value="CDZ92598.1"/>
    <property type="molecule type" value="Genomic_DNA"/>
</dbReference>
<dbReference type="PANTHER" id="PTHR33164">
    <property type="entry name" value="TRANSCRIPTIONAL REGULATOR, MARR FAMILY"/>
    <property type="match status" value="1"/>
</dbReference>
<dbReference type="AlphaFoldDB" id="A0A098BV41"/>
<dbReference type="Gene3D" id="1.10.10.10">
    <property type="entry name" value="Winged helix-like DNA-binding domain superfamily/Winged helix DNA-binding domain"/>
    <property type="match status" value="1"/>
</dbReference>
<dbReference type="SMART" id="SM00347">
    <property type="entry name" value="HTH_MARR"/>
    <property type="match status" value="1"/>
</dbReference>
<evidence type="ECO:0000313" key="3">
    <source>
        <dbReference type="Proteomes" id="UP000042997"/>
    </source>
</evidence>
<dbReference type="InterPro" id="IPR036388">
    <property type="entry name" value="WH-like_DNA-bd_sf"/>
</dbReference>
<dbReference type="SUPFAM" id="SSF46785">
    <property type="entry name" value="Winged helix' DNA-binding domain"/>
    <property type="match status" value="1"/>
</dbReference>
<sequence>MQHKREVAAQSAATGVSEVYDEFVYLVRHLTAGERAHDDVLSLAQHSMLGFIDRNPGCRATDISDAFSVNRSTVSRQLRSCIDAGWVHAEAGPTRLGHPLRLTDRGREILARTVAGRHDEIRAALTGWDRDDIDRFVDMLRRFRQGVEHRSTARPDHNEGDARA</sequence>
<dbReference type="GO" id="GO:0003700">
    <property type="term" value="F:DNA-binding transcription factor activity"/>
    <property type="evidence" value="ECO:0007669"/>
    <property type="project" value="InterPro"/>
</dbReference>
<dbReference type="PANTHER" id="PTHR33164:SF57">
    <property type="entry name" value="MARR-FAMILY TRANSCRIPTIONAL REGULATOR"/>
    <property type="match status" value="1"/>
</dbReference>
<dbReference type="Proteomes" id="UP000042997">
    <property type="component" value="Unassembled WGS sequence"/>
</dbReference>
<proteinExistence type="predicted"/>
<name>A0A098BV41_9NOCA</name>
<gene>
    <name evidence="2" type="ORF">RHRU231_960127</name>
</gene>
<reference evidence="2 3" key="1">
    <citation type="journal article" date="2014" name="Genome Announc.">
        <title>Draft Genome Sequence of Propane- and Butane-Oxidizing Actinobacterium Rhodococcus ruber IEGM 231.</title>
        <authorList>
            <person name="Ivshina I.B."/>
            <person name="Kuyukina M.S."/>
            <person name="Krivoruchko A.V."/>
            <person name="Barbe V."/>
            <person name="Fischer C."/>
        </authorList>
    </citation>
    <scope>NUCLEOTIDE SEQUENCE [LARGE SCALE GENOMIC DNA]</scope>
</reference>
<organism evidence="2 3">
    <name type="scientific">Rhodococcus ruber</name>
    <dbReference type="NCBI Taxonomy" id="1830"/>
    <lineage>
        <taxon>Bacteria</taxon>
        <taxon>Bacillati</taxon>
        <taxon>Actinomycetota</taxon>
        <taxon>Actinomycetes</taxon>
        <taxon>Mycobacteriales</taxon>
        <taxon>Nocardiaceae</taxon>
        <taxon>Rhodococcus</taxon>
    </lineage>
</organism>
<dbReference type="Pfam" id="PF12802">
    <property type="entry name" value="MarR_2"/>
    <property type="match status" value="1"/>
</dbReference>